<feature type="compositionally biased region" description="Low complexity" evidence="9">
    <location>
        <begin position="435"/>
        <end position="444"/>
    </location>
</feature>
<evidence type="ECO:0000259" key="12">
    <source>
        <dbReference type="SMART" id="SM00963"/>
    </source>
</evidence>
<keyword evidence="7" id="KW-0687">Ribonucleoprotein</keyword>
<evidence type="ECO:0000256" key="5">
    <source>
        <dbReference type="ARBA" id="ARBA00023134"/>
    </source>
</evidence>
<name>A0A6J7ULV3_9ZZZZ</name>
<comment type="similarity">
    <text evidence="1">Belongs to the GTP-binding SRP family. SRP54 subfamily.</text>
</comment>
<evidence type="ECO:0000256" key="4">
    <source>
        <dbReference type="ARBA" id="ARBA00022884"/>
    </source>
</evidence>
<dbReference type="InterPro" id="IPR013822">
    <property type="entry name" value="Signal_recog_particl_SRP54_hlx"/>
</dbReference>
<feature type="domain" description="SRP54-type proteins GTP-binding" evidence="11">
    <location>
        <begin position="100"/>
        <end position="293"/>
    </location>
</feature>
<protein>
    <recommendedName>
        <fullName evidence="8">signal-recognition-particle GTPase</fullName>
        <ecNumber evidence="8">3.6.5.4</ecNumber>
    </recommendedName>
</protein>
<evidence type="ECO:0000256" key="9">
    <source>
        <dbReference type="SAM" id="MobiDB-lite"/>
    </source>
</evidence>
<dbReference type="InterPro" id="IPR000897">
    <property type="entry name" value="SRP54_GTPase_dom"/>
</dbReference>
<dbReference type="NCBIfam" id="TIGR00959">
    <property type="entry name" value="ffh"/>
    <property type="match status" value="1"/>
</dbReference>
<keyword evidence="5" id="KW-0342">GTP-binding</keyword>
<dbReference type="SMART" id="SM00382">
    <property type="entry name" value="AAA"/>
    <property type="match status" value="1"/>
</dbReference>
<dbReference type="AlphaFoldDB" id="A0A6J7ULV3"/>
<accession>A0A6J7ULV3</accession>
<dbReference type="Gene3D" id="3.40.50.300">
    <property type="entry name" value="P-loop containing nucleotide triphosphate hydrolases"/>
    <property type="match status" value="1"/>
</dbReference>
<keyword evidence="6" id="KW-0733">Signal recognition particle</keyword>
<dbReference type="GO" id="GO:0003924">
    <property type="term" value="F:GTPase activity"/>
    <property type="evidence" value="ECO:0007669"/>
    <property type="project" value="InterPro"/>
</dbReference>
<feature type="domain" description="Signal recognition particle SRP54 helical bundle" evidence="12">
    <location>
        <begin position="1"/>
        <end position="86"/>
    </location>
</feature>
<dbReference type="InterPro" id="IPR003593">
    <property type="entry name" value="AAA+_ATPase"/>
</dbReference>
<dbReference type="SMART" id="SM00962">
    <property type="entry name" value="SRP54"/>
    <property type="match status" value="1"/>
</dbReference>
<evidence type="ECO:0000256" key="2">
    <source>
        <dbReference type="ARBA" id="ARBA00022741"/>
    </source>
</evidence>
<dbReference type="InterPro" id="IPR004125">
    <property type="entry name" value="Signal_recog_particle_SRP54_M"/>
</dbReference>
<dbReference type="EMBL" id="CAFBQV010000192">
    <property type="protein sequence ID" value="CAB5066909.1"/>
    <property type="molecule type" value="Genomic_DNA"/>
</dbReference>
<dbReference type="PANTHER" id="PTHR11564">
    <property type="entry name" value="SIGNAL RECOGNITION PARTICLE 54K PROTEIN SRP54"/>
    <property type="match status" value="1"/>
</dbReference>
<evidence type="ECO:0000256" key="8">
    <source>
        <dbReference type="ARBA" id="ARBA00035672"/>
    </source>
</evidence>
<feature type="region of interest" description="Disordered" evidence="9">
    <location>
        <begin position="421"/>
        <end position="461"/>
    </location>
</feature>
<organism evidence="13">
    <name type="scientific">freshwater metagenome</name>
    <dbReference type="NCBI Taxonomy" id="449393"/>
    <lineage>
        <taxon>unclassified sequences</taxon>
        <taxon>metagenomes</taxon>
        <taxon>ecological metagenomes</taxon>
    </lineage>
</organism>
<evidence type="ECO:0000256" key="6">
    <source>
        <dbReference type="ARBA" id="ARBA00023135"/>
    </source>
</evidence>
<proteinExistence type="inferred from homology"/>
<dbReference type="GO" id="GO:0005525">
    <property type="term" value="F:GTP binding"/>
    <property type="evidence" value="ECO:0007669"/>
    <property type="project" value="UniProtKB-KW"/>
</dbReference>
<evidence type="ECO:0000313" key="13">
    <source>
        <dbReference type="EMBL" id="CAB5066909.1"/>
    </source>
</evidence>
<dbReference type="SMART" id="SM00963">
    <property type="entry name" value="SRP54_N"/>
    <property type="match status" value="1"/>
</dbReference>
<dbReference type="GO" id="GO:0008312">
    <property type="term" value="F:7S RNA binding"/>
    <property type="evidence" value="ECO:0007669"/>
    <property type="project" value="InterPro"/>
</dbReference>
<dbReference type="EC" id="3.6.5.4" evidence="8"/>
<evidence type="ECO:0000256" key="3">
    <source>
        <dbReference type="ARBA" id="ARBA00022801"/>
    </source>
</evidence>
<dbReference type="InterPro" id="IPR042101">
    <property type="entry name" value="SRP54_N_sf"/>
</dbReference>
<dbReference type="InterPro" id="IPR027417">
    <property type="entry name" value="P-loop_NTPase"/>
</dbReference>
<evidence type="ECO:0000256" key="1">
    <source>
        <dbReference type="ARBA" id="ARBA00005450"/>
    </source>
</evidence>
<feature type="domain" description="AAA+ ATPase" evidence="10">
    <location>
        <begin position="99"/>
        <end position="244"/>
    </location>
</feature>
<dbReference type="Pfam" id="PF02881">
    <property type="entry name" value="SRP54_N"/>
    <property type="match status" value="1"/>
</dbReference>
<dbReference type="CDD" id="cd18539">
    <property type="entry name" value="SRP_G"/>
    <property type="match status" value="1"/>
</dbReference>
<evidence type="ECO:0000256" key="7">
    <source>
        <dbReference type="ARBA" id="ARBA00023274"/>
    </source>
</evidence>
<keyword evidence="4" id="KW-0694">RNA-binding</keyword>
<gene>
    <name evidence="13" type="ORF">UFOPK4345_01101</name>
</gene>
<reference evidence="13" key="1">
    <citation type="submission" date="2020-05" db="EMBL/GenBank/DDBJ databases">
        <authorList>
            <person name="Chiriac C."/>
            <person name="Salcher M."/>
            <person name="Ghai R."/>
            <person name="Kavagutti S V."/>
        </authorList>
    </citation>
    <scope>NUCLEOTIDE SEQUENCE</scope>
</reference>
<evidence type="ECO:0000259" key="10">
    <source>
        <dbReference type="SMART" id="SM00382"/>
    </source>
</evidence>
<evidence type="ECO:0000259" key="11">
    <source>
        <dbReference type="SMART" id="SM00962"/>
    </source>
</evidence>
<keyword evidence="2" id="KW-0547">Nucleotide-binding</keyword>
<dbReference type="SUPFAM" id="SSF47446">
    <property type="entry name" value="Signal peptide-binding domain"/>
    <property type="match status" value="1"/>
</dbReference>
<dbReference type="InterPro" id="IPR022941">
    <property type="entry name" value="SRP54"/>
</dbReference>
<dbReference type="GO" id="GO:0006614">
    <property type="term" value="P:SRP-dependent cotranslational protein targeting to membrane"/>
    <property type="evidence" value="ECO:0007669"/>
    <property type="project" value="InterPro"/>
</dbReference>
<dbReference type="Pfam" id="PF00448">
    <property type="entry name" value="SRP54"/>
    <property type="match status" value="1"/>
</dbReference>
<dbReference type="Gene3D" id="1.10.260.30">
    <property type="entry name" value="Signal recognition particle, SRP54 subunit, M-domain"/>
    <property type="match status" value="1"/>
</dbReference>
<dbReference type="InterPro" id="IPR036891">
    <property type="entry name" value="Signal_recog_part_SRP54_M_sf"/>
</dbReference>
<dbReference type="GO" id="GO:0005786">
    <property type="term" value="C:signal recognition particle, endoplasmic reticulum targeting"/>
    <property type="evidence" value="ECO:0007669"/>
    <property type="project" value="UniProtKB-KW"/>
</dbReference>
<dbReference type="InterPro" id="IPR004780">
    <property type="entry name" value="SRP"/>
</dbReference>
<sequence>MFETLSDRLGGVLKNLRNRGRLTQQDVTEVLAEVRTALLEADVNVTVVRDVVERIRLQAVGATSSTALNPGQQIIKIVNDELVSMLGGETLKIMYASQPPTVVLMAGLQGSGKTTSAAKLASWFKSQGRQPMLVGADLQRPAAVEQLRVLGAQISVPVFSAPGDPVKTAQLGLAEAKSLGRDVLIVDTAGRLAIDEEMMQQVKDISKAVKPNYTFLVVDAMTGQDAVTVAQAFDATLSIDGVVLTKLDGDARGGAALSVKHVLGKPIAFAATGEKLDAFEQFHPDRMASRILGMGDMLTLIEQAEKVFEKDKAEEAAAKMLEGEFTLADFLEQLQQLKKMGSLQGIMGMMPGVPKEMKNAEIPEDQVRRTEAIIFSMTAQERANPELINGSRRTRISKGSGTTVADVNRLVKQFTEMKKMMKQMGGKSGRGGKSGKSAKGPKGSAIPDELAAALSSRLGPR</sequence>
<dbReference type="SUPFAM" id="SSF52540">
    <property type="entry name" value="P-loop containing nucleoside triphosphate hydrolases"/>
    <property type="match status" value="1"/>
</dbReference>
<keyword evidence="3" id="KW-0378">Hydrolase</keyword>
<dbReference type="PANTHER" id="PTHR11564:SF5">
    <property type="entry name" value="SIGNAL RECOGNITION PARTICLE SUBUNIT SRP54"/>
    <property type="match status" value="1"/>
</dbReference>
<dbReference type="HAMAP" id="MF_00306">
    <property type="entry name" value="SRP54"/>
    <property type="match status" value="1"/>
</dbReference>
<dbReference type="Pfam" id="PF02978">
    <property type="entry name" value="SRP_SPB"/>
    <property type="match status" value="1"/>
</dbReference>
<dbReference type="Gene3D" id="1.20.120.140">
    <property type="entry name" value="Signal recognition particle SRP54, nucleotide-binding domain"/>
    <property type="match status" value="1"/>
</dbReference>